<gene>
    <name evidence="1" type="ORF">HPB47_005976</name>
</gene>
<name>A0AC60PC55_IXOPE</name>
<accession>A0AC60PC55</accession>
<reference evidence="1 2" key="1">
    <citation type="journal article" date="2020" name="Cell">
        <title>Large-Scale Comparative Analyses of Tick Genomes Elucidate Their Genetic Diversity and Vector Capacities.</title>
        <authorList>
            <consortium name="Tick Genome and Microbiome Consortium (TIGMIC)"/>
            <person name="Jia N."/>
            <person name="Wang J."/>
            <person name="Shi W."/>
            <person name="Du L."/>
            <person name="Sun Y."/>
            <person name="Zhan W."/>
            <person name="Jiang J.F."/>
            <person name="Wang Q."/>
            <person name="Zhang B."/>
            <person name="Ji P."/>
            <person name="Bell-Sakyi L."/>
            <person name="Cui X.M."/>
            <person name="Yuan T.T."/>
            <person name="Jiang B.G."/>
            <person name="Yang W.F."/>
            <person name="Lam T.T."/>
            <person name="Chang Q.C."/>
            <person name="Ding S.J."/>
            <person name="Wang X.J."/>
            <person name="Zhu J.G."/>
            <person name="Ruan X.D."/>
            <person name="Zhao L."/>
            <person name="Wei J.T."/>
            <person name="Ye R.Z."/>
            <person name="Que T.C."/>
            <person name="Du C.H."/>
            <person name="Zhou Y.H."/>
            <person name="Cheng J.X."/>
            <person name="Dai P.F."/>
            <person name="Guo W.B."/>
            <person name="Han X.H."/>
            <person name="Huang E.J."/>
            <person name="Li L.F."/>
            <person name="Wei W."/>
            <person name="Gao Y.C."/>
            <person name="Liu J.Z."/>
            <person name="Shao H.Z."/>
            <person name="Wang X."/>
            <person name="Wang C.C."/>
            <person name="Yang T.C."/>
            <person name="Huo Q.B."/>
            <person name="Li W."/>
            <person name="Chen H.Y."/>
            <person name="Chen S.E."/>
            <person name="Zhou L.G."/>
            <person name="Ni X.B."/>
            <person name="Tian J.H."/>
            <person name="Sheng Y."/>
            <person name="Liu T."/>
            <person name="Pan Y.S."/>
            <person name="Xia L.Y."/>
            <person name="Li J."/>
            <person name="Zhao F."/>
            <person name="Cao W.C."/>
        </authorList>
    </citation>
    <scope>NUCLEOTIDE SEQUENCE [LARGE SCALE GENOMIC DNA]</scope>
    <source>
        <strain evidence="1">Iper-2018</strain>
    </source>
</reference>
<comment type="caution">
    <text evidence="1">The sequence shown here is derived from an EMBL/GenBank/DDBJ whole genome shotgun (WGS) entry which is preliminary data.</text>
</comment>
<proteinExistence type="predicted"/>
<keyword evidence="2" id="KW-1185">Reference proteome</keyword>
<protein>
    <submittedName>
        <fullName evidence="1">Uncharacterized protein</fullName>
    </submittedName>
</protein>
<evidence type="ECO:0000313" key="1">
    <source>
        <dbReference type="EMBL" id="KAG0416992.1"/>
    </source>
</evidence>
<dbReference type="EMBL" id="JABSTQ010010900">
    <property type="protein sequence ID" value="KAG0416992.1"/>
    <property type="molecule type" value="Genomic_DNA"/>
</dbReference>
<evidence type="ECO:0000313" key="2">
    <source>
        <dbReference type="Proteomes" id="UP000805193"/>
    </source>
</evidence>
<organism evidence="1 2">
    <name type="scientific">Ixodes persulcatus</name>
    <name type="common">Taiga tick</name>
    <dbReference type="NCBI Taxonomy" id="34615"/>
    <lineage>
        <taxon>Eukaryota</taxon>
        <taxon>Metazoa</taxon>
        <taxon>Ecdysozoa</taxon>
        <taxon>Arthropoda</taxon>
        <taxon>Chelicerata</taxon>
        <taxon>Arachnida</taxon>
        <taxon>Acari</taxon>
        <taxon>Parasitiformes</taxon>
        <taxon>Ixodida</taxon>
        <taxon>Ixodoidea</taxon>
        <taxon>Ixodidae</taxon>
        <taxon>Ixodinae</taxon>
        <taxon>Ixodes</taxon>
    </lineage>
</organism>
<dbReference type="Proteomes" id="UP000805193">
    <property type="component" value="Unassembled WGS sequence"/>
</dbReference>
<sequence>MQETGVSQGCILSVTLFLVQINSISRGISRPIEHSLYADHLKISIRTSSLRVLFTGTTSGDYDTAVAVDDIQIHEESCLPAGSCQFEEDFCNWRNSANYSGAMQWYRNSGATMTPGGPSVDHTRNTELGIYLLLDSQDLSVLQNGYLDSELLSYGPDICFRMFYQMAQGSEIDLWVKDLSKVIVHKQTISASEKSEWTLFQQDMKNLPSTYRIRISGHPGKLRKSDIAIDDIEVFAGKCSDGPLLTTDVTTSTSAHSTESTPRTLAPETSPTSEARTAEAPTMGSSPASVETVTPPTARCGLGEFDCRDDEHCIPLGLLCDGVRDCPNGLDEKCGGRNQCEETLAFCPSGSPDWCINRNFLCDGHNDCSDGSDETVCGSCPASFCLNGGHCNVLAAGERPKCTCPDTASGERCELVAGSSAELHNHSSAATAWSIAVPVVLILVGVVIIGFLYHRRRRTLLLPLIELAELADRIMEVSGATIGATQQSPDLVSDIAELRREVQNLTTIVSELRRESRDHAQSSQQHSGRAFSPPLCQAYTAIGDTTLHLQRREINVTMVPRGVDSI</sequence>